<dbReference type="PROSITE" id="PS51353">
    <property type="entry name" value="ARSC"/>
    <property type="match status" value="1"/>
</dbReference>
<proteinExistence type="inferred from homology"/>
<dbReference type="Proteomes" id="UP001597343">
    <property type="component" value="Unassembled WGS sequence"/>
</dbReference>
<gene>
    <name evidence="2" type="ORF">ACFSOY_06395</name>
</gene>
<dbReference type="PANTHER" id="PTHR30041:SF4">
    <property type="entry name" value="ARSENATE REDUCTASE"/>
    <property type="match status" value="1"/>
</dbReference>
<dbReference type="CDD" id="cd02977">
    <property type="entry name" value="ArsC_family"/>
    <property type="match status" value="1"/>
</dbReference>
<dbReference type="SUPFAM" id="SSF52833">
    <property type="entry name" value="Thioredoxin-like"/>
    <property type="match status" value="1"/>
</dbReference>
<sequence length="118" mass="13454">MEVTMMYHPACSKTPRARDFLANEEVKERNLVEEMLSAEEILEIASSLGLKVQDLLRPSSPVYQERHEELYKMAEAELSALMATEPTLVKRPIVKTDRGYVIGMDEAKITELLRATKE</sequence>
<dbReference type="RefSeq" id="WP_386044915.1">
    <property type="nucleotide sequence ID" value="NZ_JBHUIO010000005.1"/>
</dbReference>
<dbReference type="EMBL" id="JBHUIO010000005">
    <property type="protein sequence ID" value="MFD2169621.1"/>
    <property type="molecule type" value="Genomic_DNA"/>
</dbReference>
<comment type="similarity">
    <text evidence="1">Belongs to the ArsC family.</text>
</comment>
<evidence type="ECO:0000313" key="2">
    <source>
        <dbReference type="EMBL" id="MFD2169621.1"/>
    </source>
</evidence>
<dbReference type="Pfam" id="PF03960">
    <property type="entry name" value="ArsC"/>
    <property type="match status" value="1"/>
</dbReference>
<organism evidence="2 3">
    <name type="scientific">Tumebacillus lipolyticus</name>
    <dbReference type="NCBI Taxonomy" id="1280370"/>
    <lineage>
        <taxon>Bacteria</taxon>
        <taxon>Bacillati</taxon>
        <taxon>Bacillota</taxon>
        <taxon>Bacilli</taxon>
        <taxon>Bacillales</taxon>
        <taxon>Alicyclobacillaceae</taxon>
        <taxon>Tumebacillus</taxon>
    </lineage>
</organism>
<evidence type="ECO:0000256" key="1">
    <source>
        <dbReference type="PROSITE-ProRule" id="PRU01282"/>
    </source>
</evidence>
<keyword evidence="3" id="KW-1185">Reference proteome</keyword>
<reference evidence="3" key="1">
    <citation type="journal article" date="2019" name="Int. J. Syst. Evol. Microbiol.">
        <title>The Global Catalogue of Microorganisms (GCM) 10K type strain sequencing project: providing services to taxonomists for standard genome sequencing and annotation.</title>
        <authorList>
            <consortium name="The Broad Institute Genomics Platform"/>
            <consortium name="The Broad Institute Genome Sequencing Center for Infectious Disease"/>
            <person name="Wu L."/>
            <person name="Ma J."/>
        </authorList>
    </citation>
    <scope>NUCLEOTIDE SEQUENCE [LARGE SCALE GENOMIC DNA]</scope>
    <source>
        <strain evidence="3">CGMCC 1.13574</strain>
    </source>
</reference>
<dbReference type="Gene3D" id="3.40.30.10">
    <property type="entry name" value="Glutaredoxin"/>
    <property type="match status" value="1"/>
</dbReference>
<evidence type="ECO:0000313" key="3">
    <source>
        <dbReference type="Proteomes" id="UP001597343"/>
    </source>
</evidence>
<accession>A0ABW4ZVZ7</accession>
<name>A0ABW4ZVZ7_9BACL</name>
<comment type="caution">
    <text evidence="2">The sequence shown here is derived from an EMBL/GenBank/DDBJ whole genome shotgun (WGS) entry which is preliminary data.</text>
</comment>
<dbReference type="PANTHER" id="PTHR30041">
    <property type="entry name" value="ARSENATE REDUCTASE"/>
    <property type="match status" value="1"/>
</dbReference>
<dbReference type="InterPro" id="IPR006660">
    <property type="entry name" value="Arsenate_reductase-like"/>
</dbReference>
<dbReference type="InterPro" id="IPR036249">
    <property type="entry name" value="Thioredoxin-like_sf"/>
</dbReference>
<protein>
    <submittedName>
        <fullName evidence="2">Arsenate reductase family protein</fullName>
    </submittedName>
</protein>